<evidence type="ECO:0000256" key="6">
    <source>
        <dbReference type="SAM" id="Phobius"/>
    </source>
</evidence>
<keyword evidence="3 6" id="KW-1133">Transmembrane helix</keyword>
<protein>
    <submittedName>
        <fullName evidence="7">Formate/nitrite transporter</fullName>
    </submittedName>
</protein>
<dbReference type="GO" id="GO:0005886">
    <property type="term" value="C:plasma membrane"/>
    <property type="evidence" value="ECO:0007669"/>
    <property type="project" value="TreeGrafter"/>
</dbReference>
<evidence type="ECO:0000256" key="4">
    <source>
        <dbReference type="ARBA" id="ARBA00023136"/>
    </source>
</evidence>
<dbReference type="PROSITE" id="PS01006">
    <property type="entry name" value="FORMATE_NITRITE_TP_2"/>
    <property type="match status" value="1"/>
</dbReference>
<dbReference type="RefSeq" id="WP_295573086.1">
    <property type="nucleotide sequence ID" value="NZ_FLQR01000001.1"/>
</dbReference>
<name>A0A1Y5P2T6_9MICO</name>
<accession>A0A1Y5P2T6</accession>
<feature type="transmembrane region" description="Helical" evidence="6">
    <location>
        <begin position="231"/>
        <end position="253"/>
    </location>
</feature>
<dbReference type="Pfam" id="PF01226">
    <property type="entry name" value="Form_Nir_trans"/>
    <property type="match status" value="1"/>
</dbReference>
<feature type="transmembrane region" description="Helical" evidence="6">
    <location>
        <begin position="188"/>
        <end position="211"/>
    </location>
</feature>
<dbReference type="InterPro" id="IPR000292">
    <property type="entry name" value="For/NO2_transpt"/>
</dbReference>
<evidence type="ECO:0000256" key="1">
    <source>
        <dbReference type="ARBA" id="ARBA00004141"/>
    </source>
</evidence>
<comment type="subcellular location">
    <subcellularLocation>
        <location evidence="1">Membrane</location>
        <topology evidence="1">Multi-pass membrane protein</topology>
    </subcellularLocation>
</comment>
<dbReference type="AlphaFoldDB" id="A0A1Y5P2T6"/>
<dbReference type="InterPro" id="IPR024002">
    <property type="entry name" value="For/NO2_transpt_CS"/>
</dbReference>
<comment type="similarity">
    <text evidence="5">Belongs to the FNT transporter (TC 1.A.16) family.</text>
</comment>
<gene>
    <name evidence="7" type="ORF">MIPYR_10461</name>
</gene>
<evidence type="ECO:0000256" key="5">
    <source>
        <dbReference type="ARBA" id="ARBA00049660"/>
    </source>
</evidence>
<dbReference type="Gene3D" id="1.20.1080.10">
    <property type="entry name" value="Glycerol uptake facilitator protein"/>
    <property type="match status" value="1"/>
</dbReference>
<dbReference type="PANTHER" id="PTHR30520:SF8">
    <property type="entry name" value="NITRITE TRANSPORTER NIRC"/>
    <property type="match status" value="1"/>
</dbReference>
<dbReference type="InterPro" id="IPR023271">
    <property type="entry name" value="Aquaporin-like"/>
</dbReference>
<sequence length="277" mass="28791">MLTVPQTLTAQADAAIHKTEVLRTPVRFLVSGMLAGAYVGVAVVLMVSAAGPFAAAGEPAVKLVSGLVFGVALTLVVFAGAELVTSAMMILTQGALMRAVRPLPAAGAMLFTFGANILGSAVFGALVVFSGVLHSNAAAGEMIQGLLAAKATETPAELFVRGILCNVLVCLAIWMCNRLTTDGPKLAVIFWALLAFITSGFEHVVANMTTYSIGLFGGYDDATWQLFGGNLLWVGLGNLIGGALFIGAAYWFVGGSPRWDRQLEMALPRPDDAEIGA</sequence>
<dbReference type="PANTHER" id="PTHR30520">
    <property type="entry name" value="FORMATE TRANSPORTER-RELATED"/>
    <property type="match status" value="1"/>
</dbReference>
<evidence type="ECO:0000256" key="2">
    <source>
        <dbReference type="ARBA" id="ARBA00022692"/>
    </source>
</evidence>
<dbReference type="GO" id="GO:0015499">
    <property type="term" value="F:formate transmembrane transporter activity"/>
    <property type="evidence" value="ECO:0007669"/>
    <property type="project" value="TreeGrafter"/>
</dbReference>
<feature type="transmembrane region" description="Helical" evidence="6">
    <location>
        <begin position="67"/>
        <end position="91"/>
    </location>
</feature>
<evidence type="ECO:0000256" key="3">
    <source>
        <dbReference type="ARBA" id="ARBA00022989"/>
    </source>
</evidence>
<reference evidence="7" key="1">
    <citation type="submission" date="2016-03" db="EMBL/GenBank/DDBJ databases">
        <authorList>
            <person name="Ploux O."/>
        </authorList>
    </citation>
    <scope>NUCLEOTIDE SEQUENCE</scope>
    <source>
        <strain evidence="7">UC1</strain>
    </source>
</reference>
<feature type="transmembrane region" description="Helical" evidence="6">
    <location>
        <begin position="158"/>
        <end position="176"/>
    </location>
</feature>
<keyword evidence="2 6" id="KW-0812">Transmembrane</keyword>
<proteinExistence type="inferred from homology"/>
<organism evidence="7">
    <name type="scientific">uncultured Microbacterium sp</name>
    <dbReference type="NCBI Taxonomy" id="191216"/>
    <lineage>
        <taxon>Bacteria</taxon>
        <taxon>Bacillati</taxon>
        <taxon>Actinomycetota</taxon>
        <taxon>Actinomycetes</taxon>
        <taxon>Micrococcales</taxon>
        <taxon>Microbacteriaceae</taxon>
        <taxon>Microbacterium</taxon>
        <taxon>environmental samples</taxon>
    </lineage>
</organism>
<evidence type="ECO:0000313" key="7">
    <source>
        <dbReference type="EMBL" id="SBS70401.1"/>
    </source>
</evidence>
<keyword evidence="4 6" id="KW-0472">Membrane</keyword>
<dbReference type="EMBL" id="FLQR01000001">
    <property type="protein sequence ID" value="SBS70401.1"/>
    <property type="molecule type" value="Genomic_DNA"/>
</dbReference>
<feature type="transmembrane region" description="Helical" evidence="6">
    <location>
        <begin position="28"/>
        <end position="55"/>
    </location>
</feature>
<feature type="transmembrane region" description="Helical" evidence="6">
    <location>
        <begin position="103"/>
        <end position="129"/>
    </location>
</feature>